<evidence type="ECO:0000259" key="6">
    <source>
        <dbReference type="Pfam" id="PF00135"/>
    </source>
</evidence>
<keyword evidence="2 3" id="KW-0378">Hydrolase</keyword>
<dbReference type="InterPro" id="IPR019826">
    <property type="entry name" value="Carboxylesterase_B_AS"/>
</dbReference>
<evidence type="ECO:0000256" key="5">
    <source>
        <dbReference type="SAM" id="SignalP"/>
    </source>
</evidence>
<keyword evidence="5" id="KW-0732">Signal</keyword>
<reference evidence="9" key="2">
    <citation type="submission" date="2020-04" db="EMBL/GenBank/DDBJ databases">
        <authorList>
            <consortium name="NCBI Genome Project"/>
        </authorList>
    </citation>
    <scope>NUCLEOTIDE SEQUENCE</scope>
    <source>
        <strain evidence="9">CBS 781.70</strain>
    </source>
</reference>
<dbReference type="Gene3D" id="3.40.50.1820">
    <property type="entry name" value="alpha/beta hydrolase"/>
    <property type="match status" value="1"/>
</dbReference>
<dbReference type="Proteomes" id="UP000504638">
    <property type="component" value="Unplaced"/>
</dbReference>
<dbReference type="InterPro" id="IPR029058">
    <property type="entry name" value="AB_hydrolase_fold"/>
</dbReference>
<dbReference type="PANTHER" id="PTHR43918:SF4">
    <property type="entry name" value="CARBOXYLIC ESTER HYDROLASE"/>
    <property type="match status" value="1"/>
</dbReference>
<feature type="chain" id="PRO_5044631987" description="Carboxylic ester hydrolase" evidence="5">
    <location>
        <begin position="16"/>
        <end position="577"/>
    </location>
</feature>
<accession>A0A6G1GC76</accession>
<gene>
    <name evidence="7 9" type="ORF">P152DRAFT_455160</name>
</gene>
<evidence type="ECO:0000256" key="1">
    <source>
        <dbReference type="ARBA" id="ARBA00005964"/>
    </source>
</evidence>
<dbReference type="EC" id="3.1.1.-" evidence="3"/>
<sequence length="577" mass="60513">MQLLATALFIGLASCQLPTAKLGQGTFRGTTTAVSVGPTSSVTVEKYLGIPFAASPVRFAPPEPAPTATDEQDATQLQGVCFQQFSYPEAIHNFTQQVFNRPPPNETEDCLTVNIFTSSGNTTGKSVMVWLFGGSLNFGGNAVKTYDGSSFAANQDVVVVVPNYRTNVFGFPGMVEGLDPDERNLGFLDQRAALQWVQDNIEQFGGDPTKVTIFGESAGSLSAGLLVLTTPQNPPFRAAILQSGTAGLLPRQVSAPGGVTAFSKLGQALNCTGGDTLACIRAAPGLKIKDLIEKQSIAFGPVVDNVTNPENPIALRQERRIADVPILLGSTAEEARVFVTIYAGGRNVANLTNYLATTFKDPAVRERVSAAYPVGPGGPFPTEYDAQAAIWTDLQWTCPALKEANLSASSGYPTWRFYFNASFPNTQTFPNGGVYHSSEIPLVFGNLPGAPQPPPTDEERALSDAMQTIWANFAKNPTAGPGWDAVQPGNVHNLGVLGGPQNSTGFATVSSNVTDSRCDILVQGAAQGGPSTPTGPSPSASSAAAMSLKIPGEDRGSMVAVSVAVFAAVIGFATQLL</sequence>
<comment type="similarity">
    <text evidence="1 3">Belongs to the type-B carboxylesterase/lipase family.</text>
</comment>
<evidence type="ECO:0000256" key="2">
    <source>
        <dbReference type="ARBA" id="ARBA00022801"/>
    </source>
</evidence>
<organism evidence="7">
    <name type="scientific">Eremomyces bilateralis CBS 781.70</name>
    <dbReference type="NCBI Taxonomy" id="1392243"/>
    <lineage>
        <taxon>Eukaryota</taxon>
        <taxon>Fungi</taxon>
        <taxon>Dikarya</taxon>
        <taxon>Ascomycota</taxon>
        <taxon>Pezizomycotina</taxon>
        <taxon>Dothideomycetes</taxon>
        <taxon>Dothideomycetes incertae sedis</taxon>
        <taxon>Eremomycetales</taxon>
        <taxon>Eremomycetaceae</taxon>
        <taxon>Eremomyces</taxon>
    </lineage>
</organism>
<evidence type="ECO:0000256" key="4">
    <source>
        <dbReference type="SAM" id="MobiDB-lite"/>
    </source>
</evidence>
<evidence type="ECO:0000313" key="7">
    <source>
        <dbReference type="EMBL" id="KAF1815449.1"/>
    </source>
</evidence>
<dbReference type="Pfam" id="PF00135">
    <property type="entry name" value="COesterase"/>
    <property type="match status" value="1"/>
</dbReference>
<dbReference type="SUPFAM" id="SSF53474">
    <property type="entry name" value="alpha/beta-Hydrolases"/>
    <property type="match status" value="1"/>
</dbReference>
<dbReference type="PANTHER" id="PTHR43918">
    <property type="entry name" value="ACETYLCHOLINESTERASE"/>
    <property type="match status" value="1"/>
</dbReference>
<dbReference type="InterPro" id="IPR050654">
    <property type="entry name" value="AChE-related_enzymes"/>
</dbReference>
<evidence type="ECO:0000313" key="8">
    <source>
        <dbReference type="Proteomes" id="UP000504638"/>
    </source>
</evidence>
<keyword evidence="8" id="KW-1185">Reference proteome</keyword>
<feature type="domain" description="Carboxylesterase type B" evidence="6">
    <location>
        <begin position="19"/>
        <end position="478"/>
    </location>
</feature>
<protein>
    <recommendedName>
        <fullName evidence="3">Carboxylic ester hydrolase</fullName>
        <ecNumber evidence="3">3.1.1.-</ecNumber>
    </recommendedName>
</protein>
<reference evidence="9" key="3">
    <citation type="submission" date="2025-04" db="UniProtKB">
        <authorList>
            <consortium name="RefSeq"/>
        </authorList>
    </citation>
    <scope>IDENTIFICATION</scope>
    <source>
        <strain evidence="9">CBS 781.70</strain>
    </source>
</reference>
<evidence type="ECO:0000313" key="9">
    <source>
        <dbReference type="RefSeq" id="XP_033537080.1"/>
    </source>
</evidence>
<dbReference type="AlphaFoldDB" id="A0A6G1GC76"/>
<dbReference type="InterPro" id="IPR002018">
    <property type="entry name" value="CarbesteraseB"/>
</dbReference>
<dbReference type="GO" id="GO:0052689">
    <property type="term" value="F:carboxylic ester hydrolase activity"/>
    <property type="evidence" value="ECO:0007669"/>
    <property type="project" value="TreeGrafter"/>
</dbReference>
<reference evidence="7 9" key="1">
    <citation type="submission" date="2020-01" db="EMBL/GenBank/DDBJ databases">
        <authorList>
            <consortium name="DOE Joint Genome Institute"/>
            <person name="Haridas S."/>
            <person name="Albert R."/>
            <person name="Binder M."/>
            <person name="Bloem J."/>
            <person name="Labutti K."/>
            <person name="Salamov A."/>
            <person name="Andreopoulos B."/>
            <person name="Baker S.E."/>
            <person name="Barry K."/>
            <person name="Bills G."/>
            <person name="Bluhm B.H."/>
            <person name="Cannon C."/>
            <person name="Castanera R."/>
            <person name="Culley D.E."/>
            <person name="Daum C."/>
            <person name="Ezra D."/>
            <person name="Gonzalez J.B."/>
            <person name="Henrissat B."/>
            <person name="Kuo A."/>
            <person name="Liang C."/>
            <person name="Lipzen A."/>
            <person name="Lutzoni F."/>
            <person name="Magnuson J."/>
            <person name="Mondo S."/>
            <person name="Nolan M."/>
            <person name="Ohm R."/>
            <person name="Pangilinan J."/>
            <person name="Park H.-J."/>
            <person name="Ramirez L."/>
            <person name="Alfaro M."/>
            <person name="Sun H."/>
            <person name="Tritt A."/>
            <person name="Yoshinaga Y."/>
            <person name="Zwiers L.-H."/>
            <person name="Turgeon B.G."/>
            <person name="Goodwin S.B."/>
            <person name="Spatafora J.W."/>
            <person name="Crous P.W."/>
            <person name="Grigoriev I.V."/>
        </authorList>
    </citation>
    <scope>NUCLEOTIDE SEQUENCE</scope>
    <source>
        <strain evidence="7 9">CBS 781.70</strain>
    </source>
</reference>
<dbReference type="EMBL" id="ML975151">
    <property type="protein sequence ID" value="KAF1815449.1"/>
    <property type="molecule type" value="Genomic_DNA"/>
</dbReference>
<proteinExistence type="inferred from homology"/>
<dbReference type="OrthoDB" id="408631at2759"/>
<feature type="region of interest" description="Disordered" evidence="4">
    <location>
        <begin position="524"/>
        <end position="545"/>
    </location>
</feature>
<dbReference type="PROSITE" id="PS00122">
    <property type="entry name" value="CARBOXYLESTERASE_B_1"/>
    <property type="match status" value="1"/>
</dbReference>
<name>A0A6G1GC76_9PEZI</name>
<evidence type="ECO:0000256" key="3">
    <source>
        <dbReference type="RuleBase" id="RU361235"/>
    </source>
</evidence>
<feature type="signal peptide" evidence="5">
    <location>
        <begin position="1"/>
        <end position="15"/>
    </location>
</feature>
<dbReference type="GeneID" id="54419309"/>
<dbReference type="RefSeq" id="XP_033537080.1">
    <property type="nucleotide sequence ID" value="XM_033678739.1"/>
</dbReference>